<dbReference type="Pfam" id="PF05701">
    <property type="entry name" value="WEMBL"/>
    <property type="match status" value="1"/>
</dbReference>
<keyword evidence="14" id="KW-0175">Coiled coil</keyword>
<keyword evidence="9" id="KW-0406">Ion transport</keyword>
<keyword evidence="10 16" id="KW-0472">Membrane</keyword>
<comment type="subcellular location">
    <subcellularLocation>
        <location evidence="2">Cell membrane</location>
        <topology evidence="2">Multi-pass membrane protein</topology>
    </subcellularLocation>
</comment>
<dbReference type="PANTHER" id="PTHR23516">
    <property type="entry name" value="SAM (S-ADENOSYL METHIONINE) TRANSPORTER"/>
    <property type="match status" value="1"/>
</dbReference>
<feature type="region of interest" description="Disordered" evidence="15">
    <location>
        <begin position="682"/>
        <end position="704"/>
    </location>
</feature>
<evidence type="ECO:0000256" key="16">
    <source>
        <dbReference type="SAM" id="Phobius"/>
    </source>
</evidence>
<dbReference type="GO" id="GO:0006811">
    <property type="term" value="P:monoatomic ion transport"/>
    <property type="evidence" value="ECO:0007669"/>
    <property type="project" value="UniProtKB-KW"/>
</dbReference>
<dbReference type="InterPro" id="IPR036259">
    <property type="entry name" value="MFS_trans_sf"/>
</dbReference>
<dbReference type="GO" id="GO:0005886">
    <property type="term" value="C:plasma membrane"/>
    <property type="evidence" value="ECO:0007669"/>
    <property type="project" value="UniProtKB-SubCell"/>
</dbReference>
<comment type="similarity">
    <text evidence="13">Belongs to the major facilitator superfamily. Phosphate:H(+) symporter (TC 2.A.1.9) family.</text>
</comment>
<dbReference type="Gene3D" id="1.20.1250.20">
    <property type="entry name" value="MFS general substrate transporter like domains"/>
    <property type="match status" value="1"/>
</dbReference>
<dbReference type="Pfam" id="PF05631">
    <property type="entry name" value="MFS_5"/>
    <property type="match status" value="1"/>
</dbReference>
<proteinExistence type="inferred from homology"/>
<evidence type="ECO:0000256" key="1">
    <source>
        <dbReference type="ARBA" id="ARBA00003019"/>
    </source>
</evidence>
<keyword evidence="7 16" id="KW-0812">Transmembrane</keyword>
<feature type="region of interest" description="Disordered" evidence="15">
    <location>
        <begin position="485"/>
        <end position="504"/>
    </location>
</feature>
<comment type="caution">
    <text evidence="17">The sequence shown here is derived from an EMBL/GenBank/DDBJ whole genome shotgun (WGS) entry which is preliminary data.</text>
</comment>
<feature type="coiled-coil region" evidence="14">
    <location>
        <begin position="509"/>
        <end position="536"/>
    </location>
</feature>
<dbReference type="EMBL" id="BMAC01000203">
    <property type="protein sequence ID" value="GFP89906.1"/>
    <property type="molecule type" value="Genomic_DNA"/>
</dbReference>
<keyword evidence="8 16" id="KW-1133">Transmembrane helix</keyword>
<feature type="transmembrane region" description="Helical" evidence="16">
    <location>
        <begin position="192"/>
        <end position="216"/>
    </location>
</feature>
<feature type="transmembrane region" description="Helical" evidence="16">
    <location>
        <begin position="112"/>
        <end position="132"/>
    </location>
</feature>
<dbReference type="OrthoDB" id="1933125at2759"/>
<dbReference type="GO" id="GO:0015098">
    <property type="term" value="F:molybdate ion transmembrane transporter activity"/>
    <property type="evidence" value="ECO:0007669"/>
    <property type="project" value="InterPro"/>
</dbReference>
<keyword evidence="18" id="KW-1185">Reference proteome</keyword>
<evidence type="ECO:0000256" key="11">
    <source>
        <dbReference type="ARBA" id="ARBA00030646"/>
    </source>
</evidence>
<organism evidence="17 18">
    <name type="scientific">Phtheirospermum japonicum</name>
    <dbReference type="NCBI Taxonomy" id="374723"/>
    <lineage>
        <taxon>Eukaryota</taxon>
        <taxon>Viridiplantae</taxon>
        <taxon>Streptophyta</taxon>
        <taxon>Embryophyta</taxon>
        <taxon>Tracheophyta</taxon>
        <taxon>Spermatophyta</taxon>
        <taxon>Magnoliopsida</taxon>
        <taxon>eudicotyledons</taxon>
        <taxon>Gunneridae</taxon>
        <taxon>Pentapetalae</taxon>
        <taxon>asterids</taxon>
        <taxon>lamiids</taxon>
        <taxon>Lamiales</taxon>
        <taxon>Orobanchaceae</taxon>
        <taxon>Orobanchaceae incertae sedis</taxon>
        <taxon>Phtheirospermum</taxon>
    </lineage>
</organism>
<evidence type="ECO:0000256" key="4">
    <source>
        <dbReference type="ARBA" id="ARBA00021242"/>
    </source>
</evidence>
<reference evidence="17" key="1">
    <citation type="submission" date="2020-07" db="EMBL/GenBank/DDBJ databases">
        <title>Ethylene signaling mediates host invasion by parasitic plants.</title>
        <authorList>
            <person name="Yoshida S."/>
        </authorList>
    </citation>
    <scope>NUCLEOTIDE SEQUENCE</scope>
    <source>
        <strain evidence="17">Okayama</strain>
    </source>
</reference>
<gene>
    <name evidence="17" type="ORF">PHJA_001134400</name>
</gene>
<feature type="transmembrane region" description="Helical" evidence="16">
    <location>
        <begin position="228"/>
        <end position="249"/>
    </location>
</feature>
<dbReference type="Proteomes" id="UP000653305">
    <property type="component" value="Unassembled WGS sequence"/>
</dbReference>
<evidence type="ECO:0000256" key="10">
    <source>
        <dbReference type="ARBA" id="ARBA00023136"/>
    </source>
</evidence>
<evidence type="ECO:0000313" key="18">
    <source>
        <dbReference type="Proteomes" id="UP000653305"/>
    </source>
</evidence>
<dbReference type="AlphaFoldDB" id="A0A830BSZ1"/>
<name>A0A830BSZ1_9LAMI</name>
<evidence type="ECO:0000256" key="7">
    <source>
        <dbReference type="ARBA" id="ARBA00022692"/>
    </source>
</evidence>
<feature type="transmembrane region" description="Helical" evidence="16">
    <location>
        <begin position="261"/>
        <end position="281"/>
    </location>
</feature>
<accession>A0A830BSZ1</accession>
<evidence type="ECO:0000256" key="14">
    <source>
        <dbReference type="SAM" id="Coils"/>
    </source>
</evidence>
<evidence type="ECO:0000313" key="17">
    <source>
        <dbReference type="EMBL" id="GFP89906.1"/>
    </source>
</evidence>
<comment type="function">
    <text evidence="1">Mediates high-affinity intracellular uptake of the rare oligo-element molybdenum.</text>
</comment>
<dbReference type="InterPro" id="IPR008545">
    <property type="entry name" value="Web"/>
</dbReference>
<sequence>MHYSIPEFPRIVLSIEADFRGMVHLAMSYELVPIRVDIANDGEIVIKNPDRGPKFVVAANLVAADLKKNAKKSFRLSGLHKKLFKGPTGSGEGVKRGDESSKKALMEVKSNTAIFLGNSLIAIISGLFGNMLVDSLNLGPVSPFDAATIILAIGMAIIISSWSKNYGDPSDNKDLLTQFRGAAVAIASDEKIALLGAIQSLFEGSMYTFIFLWTPALSPNGEEIPHGFLFATFMLASMLGSSIAARLLASNTVKVESYMQIVFVVSYAALLIPILTNFLITPSKAKGGGITFAGCLQVLGFCVFEACVGIFWPSIMNMRSQYIPEEARSTIMNFFRIPLNIFVCVVLLMHSPSQLCLAAGESKKKVEKSENEEVAIEKGAKLATGEIMVAKDYYKTKGSAKAEVGEIDISAPFQSVKDAVSLFGEELNKLKEQLQNAETTKAQALSELDRSKRAVEDLTQKLKTIHELKNSAIAATEASKHQAKQFAEANNSNFTTETDRSSNTDRAEYAAVVAELDAAKQDLRKIRQEYDAFIEIKNTATERADEAENSVKANIERAGELSKEIGVVKDSIRVTNLEITRAKDEEKLIRADKDEQRQSYKTRLDELEKKLISNPKIGNNNLEAHLAETLSTVPITLNLDWSDCAHHACSEVVTDILHLQELETKRILLDIFKVKQQKSAEAGTFQASTRRNPKKVPSVIGSRG</sequence>
<feature type="transmembrane region" description="Helical" evidence="16">
    <location>
        <begin position="144"/>
        <end position="163"/>
    </location>
</feature>
<evidence type="ECO:0000256" key="13">
    <source>
        <dbReference type="ARBA" id="ARBA00044504"/>
    </source>
</evidence>
<feature type="transmembrane region" description="Helical" evidence="16">
    <location>
        <begin position="287"/>
        <end position="312"/>
    </location>
</feature>
<dbReference type="InterPro" id="IPR008509">
    <property type="entry name" value="MOT2/MFSD5"/>
</dbReference>
<evidence type="ECO:0000256" key="2">
    <source>
        <dbReference type="ARBA" id="ARBA00004651"/>
    </source>
</evidence>
<dbReference type="PANTHER" id="PTHR23516:SF1">
    <property type="entry name" value="MOLYBDATE-ANION TRANSPORTER"/>
    <property type="match status" value="1"/>
</dbReference>
<protein>
    <recommendedName>
        <fullName evidence="4">Molybdate-anion transporter</fullName>
    </recommendedName>
    <alternativeName>
        <fullName evidence="11">Major facilitator superfamily domain-containing protein 5</fullName>
    </alternativeName>
    <alternativeName>
        <fullName evidence="12">Molybdate transporter 2 homolog</fullName>
    </alternativeName>
</protein>
<evidence type="ECO:0000256" key="8">
    <source>
        <dbReference type="ARBA" id="ARBA00022989"/>
    </source>
</evidence>
<feature type="coiled-coil region" evidence="14">
    <location>
        <begin position="420"/>
        <end position="468"/>
    </location>
</feature>
<evidence type="ECO:0000256" key="3">
    <source>
        <dbReference type="ARBA" id="ARBA00005485"/>
    </source>
</evidence>
<evidence type="ECO:0000256" key="5">
    <source>
        <dbReference type="ARBA" id="ARBA00022448"/>
    </source>
</evidence>
<keyword evidence="5" id="KW-0813">Transport</keyword>
<feature type="transmembrane region" description="Helical" evidence="16">
    <location>
        <begin position="333"/>
        <end position="350"/>
    </location>
</feature>
<comment type="similarity">
    <text evidence="3">Belongs to the WEB family.</text>
</comment>
<evidence type="ECO:0000256" key="12">
    <source>
        <dbReference type="ARBA" id="ARBA00032555"/>
    </source>
</evidence>
<dbReference type="SUPFAM" id="SSF103473">
    <property type="entry name" value="MFS general substrate transporter"/>
    <property type="match status" value="1"/>
</dbReference>
<evidence type="ECO:0000256" key="9">
    <source>
        <dbReference type="ARBA" id="ARBA00023065"/>
    </source>
</evidence>
<evidence type="ECO:0000256" key="6">
    <source>
        <dbReference type="ARBA" id="ARBA00022475"/>
    </source>
</evidence>
<evidence type="ECO:0000256" key="15">
    <source>
        <dbReference type="SAM" id="MobiDB-lite"/>
    </source>
</evidence>
<keyword evidence="6" id="KW-1003">Cell membrane</keyword>